<dbReference type="PANTHER" id="PTHR33164:SF89">
    <property type="entry name" value="MARR FAMILY REGULATORY PROTEIN"/>
    <property type="match status" value="1"/>
</dbReference>
<dbReference type="GO" id="GO:0003677">
    <property type="term" value="F:DNA binding"/>
    <property type="evidence" value="ECO:0007669"/>
    <property type="project" value="UniProtKB-KW"/>
</dbReference>
<dbReference type="EMBL" id="NHON01000131">
    <property type="protein sequence ID" value="OWJ58636.1"/>
    <property type="molecule type" value="Genomic_DNA"/>
</dbReference>
<name>A0A211Z059_9PROT</name>
<organism evidence="5 6">
    <name type="scientific">Inquilinus limosus</name>
    <dbReference type="NCBI Taxonomy" id="171674"/>
    <lineage>
        <taxon>Bacteria</taxon>
        <taxon>Pseudomonadati</taxon>
        <taxon>Pseudomonadota</taxon>
        <taxon>Alphaproteobacteria</taxon>
        <taxon>Rhodospirillales</taxon>
        <taxon>Rhodospirillaceae</taxon>
        <taxon>Inquilinus</taxon>
    </lineage>
</organism>
<dbReference type="PANTHER" id="PTHR33164">
    <property type="entry name" value="TRANSCRIPTIONAL REGULATOR, MARR FAMILY"/>
    <property type="match status" value="1"/>
</dbReference>
<evidence type="ECO:0000256" key="3">
    <source>
        <dbReference type="ARBA" id="ARBA00023163"/>
    </source>
</evidence>
<dbReference type="InterPro" id="IPR039422">
    <property type="entry name" value="MarR/SlyA-like"/>
</dbReference>
<dbReference type="PRINTS" id="PR00598">
    <property type="entry name" value="HTHMARR"/>
</dbReference>
<evidence type="ECO:0000259" key="4">
    <source>
        <dbReference type="PROSITE" id="PS50995"/>
    </source>
</evidence>
<dbReference type="InterPro" id="IPR023187">
    <property type="entry name" value="Tscrpt_reg_MarR-type_CS"/>
</dbReference>
<dbReference type="AlphaFoldDB" id="A0A211Z059"/>
<dbReference type="InterPro" id="IPR036390">
    <property type="entry name" value="WH_DNA-bd_sf"/>
</dbReference>
<reference evidence="6" key="1">
    <citation type="submission" date="2017-05" db="EMBL/GenBank/DDBJ databases">
        <authorList>
            <person name="Macchi M."/>
            <person name="Festa S."/>
            <person name="Coppotelli B.M."/>
            <person name="Morelli I.S."/>
        </authorList>
    </citation>
    <scope>NUCLEOTIDE SEQUENCE [LARGE SCALE GENOMIC DNA]</scope>
    <source>
        <strain evidence="6">I</strain>
    </source>
</reference>
<dbReference type="Pfam" id="PF12802">
    <property type="entry name" value="MarR_2"/>
    <property type="match status" value="1"/>
</dbReference>
<dbReference type="GO" id="GO:0006950">
    <property type="term" value="P:response to stress"/>
    <property type="evidence" value="ECO:0007669"/>
    <property type="project" value="TreeGrafter"/>
</dbReference>
<dbReference type="PROSITE" id="PS50995">
    <property type="entry name" value="HTH_MARR_2"/>
    <property type="match status" value="1"/>
</dbReference>
<dbReference type="SMART" id="SM00347">
    <property type="entry name" value="HTH_MARR"/>
    <property type="match status" value="1"/>
</dbReference>
<keyword evidence="2" id="KW-0238">DNA-binding</keyword>
<keyword evidence="3" id="KW-0804">Transcription</keyword>
<accession>A0A211Z059</accession>
<evidence type="ECO:0000256" key="2">
    <source>
        <dbReference type="ARBA" id="ARBA00023125"/>
    </source>
</evidence>
<sequence>MEASLRPYDLGATQWYVLHQLAREGPTMQRELLRRLQVERATLSAIVGTLVRKGLIEQVLDHVDQRQKRLQMTPAGTRLWDEIPDLSFIRQIAFGGLDESDLAATVRVLRSATERLEALSRKEKST</sequence>
<evidence type="ECO:0000313" key="5">
    <source>
        <dbReference type="EMBL" id="OWJ58636.1"/>
    </source>
</evidence>
<dbReference type="InterPro" id="IPR036388">
    <property type="entry name" value="WH-like_DNA-bd_sf"/>
</dbReference>
<evidence type="ECO:0000256" key="1">
    <source>
        <dbReference type="ARBA" id="ARBA00023015"/>
    </source>
</evidence>
<comment type="caution">
    <text evidence="5">The sequence shown here is derived from an EMBL/GenBank/DDBJ whole genome shotgun (WGS) entry which is preliminary data.</text>
</comment>
<dbReference type="RefSeq" id="WP_088157167.1">
    <property type="nucleotide sequence ID" value="NZ_NHON01000131.1"/>
</dbReference>
<proteinExistence type="predicted"/>
<evidence type="ECO:0000313" key="6">
    <source>
        <dbReference type="Proteomes" id="UP000196655"/>
    </source>
</evidence>
<gene>
    <name evidence="5" type="ORF">BWR60_33255</name>
</gene>
<dbReference type="GO" id="GO:0003700">
    <property type="term" value="F:DNA-binding transcription factor activity"/>
    <property type="evidence" value="ECO:0007669"/>
    <property type="project" value="InterPro"/>
</dbReference>
<dbReference type="Gene3D" id="1.10.10.10">
    <property type="entry name" value="Winged helix-like DNA-binding domain superfamily/Winged helix DNA-binding domain"/>
    <property type="match status" value="1"/>
</dbReference>
<protein>
    <submittedName>
        <fullName evidence="5">MarR family transcriptional regulator</fullName>
    </submittedName>
</protein>
<keyword evidence="6" id="KW-1185">Reference proteome</keyword>
<dbReference type="OrthoDB" id="4731280at2"/>
<dbReference type="Proteomes" id="UP000196655">
    <property type="component" value="Unassembled WGS sequence"/>
</dbReference>
<feature type="domain" description="HTH marR-type" evidence="4">
    <location>
        <begin position="1"/>
        <end position="118"/>
    </location>
</feature>
<dbReference type="SUPFAM" id="SSF46785">
    <property type="entry name" value="Winged helix' DNA-binding domain"/>
    <property type="match status" value="1"/>
</dbReference>
<dbReference type="InterPro" id="IPR000835">
    <property type="entry name" value="HTH_MarR-typ"/>
</dbReference>
<keyword evidence="1" id="KW-0805">Transcription regulation</keyword>
<dbReference type="PROSITE" id="PS01117">
    <property type="entry name" value="HTH_MARR_1"/>
    <property type="match status" value="1"/>
</dbReference>